<dbReference type="InterPro" id="IPR041698">
    <property type="entry name" value="Methyltransf_25"/>
</dbReference>
<organism evidence="5 6">
    <name type="scientific">Paenibacillus durus</name>
    <name type="common">Paenibacillus azotofixans</name>
    <dbReference type="NCBI Taxonomy" id="44251"/>
    <lineage>
        <taxon>Bacteria</taxon>
        <taxon>Bacillati</taxon>
        <taxon>Bacillota</taxon>
        <taxon>Bacilli</taxon>
        <taxon>Bacillales</taxon>
        <taxon>Paenibacillaceae</taxon>
        <taxon>Paenibacillus</taxon>
    </lineage>
</organism>
<dbReference type="Gene3D" id="3.40.50.150">
    <property type="entry name" value="Vaccinia Virus protein VP39"/>
    <property type="match status" value="1"/>
</dbReference>
<keyword evidence="6" id="KW-1185">Reference proteome</keyword>
<evidence type="ECO:0000256" key="1">
    <source>
        <dbReference type="ARBA" id="ARBA00022603"/>
    </source>
</evidence>
<dbReference type="EMBL" id="CP009288">
    <property type="protein sequence ID" value="AIQ13732.1"/>
    <property type="molecule type" value="Genomic_DNA"/>
</dbReference>
<protein>
    <submittedName>
        <fullName evidence="5">Methyltransferase type 12</fullName>
    </submittedName>
</protein>
<dbReference type="PANTHER" id="PTHR43464">
    <property type="entry name" value="METHYLTRANSFERASE"/>
    <property type="match status" value="1"/>
</dbReference>
<sequence>MKDLVQARKKEMSYHEQFYRDTALFEPGTWLSKPVEVVLDMLSRLDLNNEVRVLDLGCGVGRNSIPIAQKIQKTGGSVVSMDLLPIAIDKLRTYAEKYKVNESIHTKVADAEFYPITPGHFDYIIACSCLEHVSGIAAFRSVIQRMINGTRNEGIHCILMSTEVMEYQIETGEETEGEIELNLKTEEAVSTLRELYTDWEILIQRAVPQTIHEKKYEKEIEFRSTWLTFAARNARKRF</sequence>
<dbReference type="GO" id="GO:0032259">
    <property type="term" value="P:methylation"/>
    <property type="evidence" value="ECO:0007669"/>
    <property type="project" value="UniProtKB-KW"/>
</dbReference>
<evidence type="ECO:0000313" key="5">
    <source>
        <dbReference type="EMBL" id="AIQ13732.1"/>
    </source>
</evidence>
<dbReference type="OrthoDB" id="9804312at2"/>
<dbReference type="PANTHER" id="PTHR43464:SF19">
    <property type="entry name" value="UBIQUINONE BIOSYNTHESIS O-METHYLTRANSFERASE, MITOCHONDRIAL"/>
    <property type="match status" value="1"/>
</dbReference>
<proteinExistence type="predicted"/>
<dbReference type="InterPro" id="IPR029063">
    <property type="entry name" value="SAM-dependent_MTases_sf"/>
</dbReference>
<dbReference type="GO" id="GO:0008168">
    <property type="term" value="F:methyltransferase activity"/>
    <property type="evidence" value="ECO:0007669"/>
    <property type="project" value="UniProtKB-KW"/>
</dbReference>
<accession>A0A089HRK9</accession>
<dbReference type="eggNOG" id="COG0500">
    <property type="taxonomic scope" value="Bacteria"/>
</dbReference>
<evidence type="ECO:0000313" key="6">
    <source>
        <dbReference type="Proteomes" id="UP000029409"/>
    </source>
</evidence>
<keyword evidence="1 5" id="KW-0489">Methyltransferase</keyword>
<dbReference type="STRING" id="44251.PDUR_18770"/>
<reference evidence="5 6" key="1">
    <citation type="submission" date="2014-08" db="EMBL/GenBank/DDBJ databases">
        <title>Comparative genomics of the Paenibacillus odorifer group.</title>
        <authorList>
            <person name="den Bakker H.C."/>
            <person name="Tsai Y.-C."/>
            <person name="Martin N."/>
            <person name="Korlach J."/>
            <person name="Wiedmann M."/>
        </authorList>
    </citation>
    <scope>NUCLEOTIDE SEQUENCE [LARGE SCALE GENOMIC DNA]</scope>
    <source>
        <strain evidence="5 6">DSM 1735</strain>
    </source>
</reference>
<dbReference type="Pfam" id="PF13649">
    <property type="entry name" value="Methyltransf_25"/>
    <property type="match status" value="1"/>
</dbReference>
<dbReference type="Proteomes" id="UP000029409">
    <property type="component" value="Chromosome"/>
</dbReference>
<dbReference type="CDD" id="cd02440">
    <property type="entry name" value="AdoMet_MTases"/>
    <property type="match status" value="1"/>
</dbReference>
<dbReference type="RefSeq" id="WP_042207528.1">
    <property type="nucleotide sequence ID" value="NZ_CP009288.1"/>
</dbReference>
<dbReference type="KEGG" id="pdu:PDUR_18770"/>
<keyword evidence="3" id="KW-0949">S-adenosyl-L-methionine</keyword>
<name>A0A089HRK9_PAEDU</name>
<dbReference type="AlphaFoldDB" id="A0A089HRK9"/>
<evidence type="ECO:0000256" key="2">
    <source>
        <dbReference type="ARBA" id="ARBA00022679"/>
    </source>
</evidence>
<gene>
    <name evidence="5" type="ORF">PDUR_18770</name>
</gene>
<evidence type="ECO:0000259" key="4">
    <source>
        <dbReference type="Pfam" id="PF13649"/>
    </source>
</evidence>
<evidence type="ECO:0000256" key="3">
    <source>
        <dbReference type="ARBA" id="ARBA00022691"/>
    </source>
</evidence>
<feature type="domain" description="Methyltransferase" evidence="4">
    <location>
        <begin position="53"/>
        <end position="148"/>
    </location>
</feature>
<keyword evidence="2 5" id="KW-0808">Transferase</keyword>
<dbReference type="SUPFAM" id="SSF53335">
    <property type="entry name" value="S-adenosyl-L-methionine-dependent methyltransferases"/>
    <property type="match status" value="1"/>
</dbReference>